<dbReference type="EMBL" id="BAABHA010000002">
    <property type="protein sequence ID" value="GAA4375695.1"/>
    <property type="molecule type" value="Genomic_DNA"/>
</dbReference>
<dbReference type="Proteomes" id="UP001500454">
    <property type="component" value="Unassembled WGS sequence"/>
</dbReference>
<gene>
    <name evidence="2" type="ORF">GCM10023186_08760</name>
</gene>
<keyword evidence="3" id="KW-1185">Reference proteome</keyword>
<evidence type="ECO:0000313" key="2">
    <source>
        <dbReference type="EMBL" id="GAA4375695.1"/>
    </source>
</evidence>
<feature type="transmembrane region" description="Helical" evidence="1">
    <location>
        <begin position="111"/>
        <end position="129"/>
    </location>
</feature>
<accession>A0ABP8IVQ8</accession>
<feature type="transmembrane region" description="Helical" evidence="1">
    <location>
        <begin position="85"/>
        <end position="105"/>
    </location>
</feature>
<proteinExistence type="predicted"/>
<organism evidence="2 3">
    <name type="scientific">Hymenobacter koreensis</name>
    <dbReference type="NCBI Taxonomy" id="1084523"/>
    <lineage>
        <taxon>Bacteria</taxon>
        <taxon>Pseudomonadati</taxon>
        <taxon>Bacteroidota</taxon>
        <taxon>Cytophagia</taxon>
        <taxon>Cytophagales</taxon>
        <taxon>Hymenobacteraceae</taxon>
        <taxon>Hymenobacter</taxon>
    </lineage>
</organism>
<feature type="transmembrane region" description="Helical" evidence="1">
    <location>
        <begin position="9"/>
        <end position="35"/>
    </location>
</feature>
<keyword evidence="1" id="KW-1133">Transmembrane helix</keyword>
<keyword evidence="1" id="KW-0812">Transmembrane</keyword>
<sequence length="136" mass="15121">MKTLLTERFALYAMVLIFSLVVAFHALVLLGIVPFEMVWGGRLKTREQMLQFETVSILLNLLMLAVVAVRAGWLRVRVHPTVLRVVLWLMTGLFALNTVGNVFSINPTERLVFTPLTLLLALLCTRLAAGSARATA</sequence>
<feature type="transmembrane region" description="Helical" evidence="1">
    <location>
        <begin position="55"/>
        <end position="73"/>
    </location>
</feature>
<keyword evidence="1" id="KW-0472">Membrane</keyword>
<evidence type="ECO:0000313" key="3">
    <source>
        <dbReference type="Proteomes" id="UP001500454"/>
    </source>
</evidence>
<name>A0ABP8IVQ8_9BACT</name>
<comment type="caution">
    <text evidence="2">The sequence shown here is derived from an EMBL/GenBank/DDBJ whole genome shotgun (WGS) entry which is preliminary data.</text>
</comment>
<reference evidence="3" key="1">
    <citation type="journal article" date="2019" name="Int. J. Syst. Evol. Microbiol.">
        <title>The Global Catalogue of Microorganisms (GCM) 10K type strain sequencing project: providing services to taxonomists for standard genome sequencing and annotation.</title>
        <authorList>
            <consortium name="The Broad Institute Genomics Platform"/>
            <consortium name="The Broad Institute Genome Sequencing Center for Infectious Disease"/>
            <person name="Wu L."/>
            <person name="Ma J."/>
        </authorList>
    </citation>
    <scope>NUCLEOTIDE SEQUENCE [LARGE SCALE GENOMIC DNA]</scope>
    <source>
        <strain evidence="3">JCM 17924</strain>
    </source>
</reference>
<dbReference type="RefSeq" id="WP_345221740.1">
    <property type="nucleotide sequence ID" value="NZ_BAABHA010000002.1"/>
</dbReference>
<protein>
    <submittedName>
        <fullName evidence="2">Uncharacterized protein</fullName>
    </submittedName>
</protein>
<evidence type="ECO:0000256" key="1">
    <source>
        <dbReference type="SAM" id="Phobius"/>
    </source>
</evidence>